<dbReference type="VEuPathDB" id="FungiDB:CCM_06349"/>
<dbReference type="GeneID" id="18168363"/>
<dbReference type="OrthoDB" id="4763081at2759"/>
<proteinExistence type="predicted"/>
<dbReference type="Proteomes" id="UP000001610">
    <property type="component" value="Unassembled WGS sequence"/>
</dbReference>
<dbReference type="AlphaFoldDB" id="G3JK58"/>
<gene>
    <name evidence="1" type="ORF">CCM_06349</name>
</gene>
<sequence>MHPWEHSNHLLLPYRGEAEDLLVLCEQLKLPMMRKLPPELRDAIGSFIGPSPLWRYSTVIQRAASLRLAPTPPTPITRLPLCDIQSWHLYGEPTVCEKPPTDSSHIRITVDSSGIKKISLLAHKGDDEMYKTAPTSSQLFIIEKPAVLGNVIARLQDGYCRLEFPQPALVTFLNWPLVPQAYRDIIQASTKERALSLSQKATKIQPFSRLSFINTATCFGLTFLLHSDRIKAVHAHTSTVPTAYEAFLRLTSGCRESAVWFYLPLPIGEELTAVGGKATEHSNAPEPGGLFIKTKHQGLVQLSKFDNGERSLQLVHCTRRPILIHDATAGQISLFAPVPAATTRMPWTQDSLPLGGEYTTQAPLEGVTAAHAFMDRETNHCGGILLQYQDGKKVSVGQCRLGLDKVQSVRHPVRFCCTTVNHILSVEFTGEETHSHTNKGGANWTCHKMTGRLHFRFNHVNAEVFIVN</sequence>
<dbReference type="KEGG" id="cmt:CCM_06349"/>
<dbReference type="EMBL" id="JH126402">
    <property type="protein sequence ID" value="EGX92188.1"/>
    <property type="molecule type" value="Genomic_DNA"/>
</dbReference>
<protein>
    <submittedName>
        <fullName evidence="1">Uncharacterized protein</fullName>
    </submittedName>
</protein>
<evidence type="ECO:0000313" key="2">
    <source>
        <dbReference type="Proteomes" id="UP000001610"/>
    </source>
</evidence>
<dbReference type="InParanoid" id="G3JK58"/>
<reference evidence="1 2" key="1">
    <citation type="journal article" date="2011" name="Genome Biol.">
        <title>Genome sequence of the insect pathogenic fungus Cordyceps militaris, a valued traditional Chinese medicine.</title>
        <authorList>
            <person name="Zheng P."/>
            <person name="Xia Y."/>
            <person name="Xiao G."/>
            <person name="Xiong C."/>
            <person name="Hu X."/>
            <person name="Zhang S."/>
            <person name="Zheng H."/>
            <person name="Huang Y."/>
            <person name="Zhou Y."/>
            <person name="Wang S."/>
            <person name="Zhao G.P."/>
            <person name="Liu X."/>
            <person name="St Leger R.J."/>
            <person name="Wang C."/>
        </authorList>
    </citation>
    <scope>NUCLEOTIDE SEQUENCE [LARGE SCALE GENOMIC DNA]</scope>
    <source>
        <strain evidence="1 2">CM01</strain>
    </source>
</reference>
<dbReference type="STRING" id="983644.G3JK58"/>
<accession>G3JK58</accession>
<dbReference type="OMA" id="CCEAMEN"/>
<keyword evidence="2" id="KW-1185">Reference proteome</keyword>
<organism evidence="1 2">
    <name type="scientific">Cordyceps militaris (strain CM01)</name>
    <name type="common">Caterpillar fungus</name>
    <dbReference type="NCBI Taxonomy" id="983644"/>
    <lineage>
        <taxon>Eukaryota</taxon>
        <taxon>Fungi</taxon>
        <taxon>Dikarya</taxon>
        <taxon>Ascomycota</taxon>
        <taxon>Pezizomycotina</taxon>
        <taxon>Sordariomycetes</taxon>
        <taxon>Hypocreomycetidae</taxon>
        <taxon>Hypocreales</taxon>
        <taxon>Cordycipitaceae</taxon>
        <taxon>Cordyceps</taxon>
    </lineage>
</organism>
<name>G3JK58_CORMM</name>
<dbReference type="eggNOG" id="ENOG502RVWB">
    <property type="taxonomic scope" value="Eukaryota"/>
</dbReference>
<evidence type="ECO:0000313" key="1">
    <source>
        <dbReference type="EMBL" id="EGX92188.1"/>
    </source>
</evidence>
<dbReference type="HOGENOM" id="CLU_024198_0_0_1"/>
<dbReference type="RefSeq" id="XP_006671552.1">
    <property type="nucleotide sequence ID" value="XM_006671489.1"/>
</dbReference>